<comment type="caution">
    <text evidence="2">The sequence shown here is derived from an EMBL/GenBank/DDBJ whole genome shotgun (WGS) entry which is preliminary data.</text>
</comment>
<dbReference type="EMBL" id="JACHML010000001">
    <property type="protein sequence ID" value="MBB6392949.1"/>
    <property type="molecule type" value="Genomic_DNA"/>
</dbReference>
<keyword evidence="3" id="KW-1185">Reference proteome</keyword>
<name>A0A7X0FSM1_9MICO</name>
<dbReference type="Proteomes" id="UP000537775">
    <property type="component" value="Unassembled WGS sequence"/>
</dbReference>
<gene>
    <name evidence="2" type="ORF">HD594_003262</name>
</gene>
<protein>
    <submittedName>
        <fullName evidence="2">Uncharacterized protein (DUF2236 family)</fullName>
    </submittedName>
</protein>
<evidence type="ECO:0000313" key="3">
    <source>
        <dbReference type="Proteomes" id="UP000537775"/>
    </source>
</evidence>
<dbReference type="Pfam" id="PF09995">
    <property type="entry name" value="MPAB_Lcp_cat"/>
    <property type="match status" value="1"/>
</dbReference>
<proteinExistence type="predicted"/>
<reference evidence="2 3" key="1">
    <citation type="submission" date="2020-08" db="EMBL/GenBank/DDBJ databases">
        <title>Sequencing the genomes of 1000 actinobacteria strains.</title>
        <authorList>
            <person name="Klenk H.-P."/>
        </authorList>
    </citation>
    <scope>NUCLEOTIDE SEQUENCE [LARGE SCALE GENOMIC DNA]</scope>
    <source>
        <strain evidence="2 3">DSM 12511</strain>
    </source>
</reference>
<dbReference type="InterPro" id="IPR018713">
    <property type="entry name" value="MPAB/Lcp_cat_dom"/>
</dbReference>
<dbReference type="PANTHER" id="PTHR36151">
    <property type="entry name" value="BLR2777 PROTEIN"/>
    <property type="match status" value="1"/>
</dbReference>
<sequence length="294" mass="33695">MTAHQEAAPVVRQGSRVSRRRELDAMDTRALRRAVNWFLLVGGTSNVIMQLAMQPVGYGVMQSKVTEGSLFGNPKRRVRTTLGYIAVAMLGGADERAAYRLATNRSHARVKSEPGDTVPYKAFDPALQKWVAACLYMGAESAYTLQNGPLEGDFADDFYRQGMVFGTTLQMPEDAWPASREAFGEYWDETLDDLVIDDPVRDYLMRIVRLEYLGRRIPAWLLRIRRRTVAGHLPPVFRDLMGMAWSDEDQRALDTSNRRIKAVQKLAPRWLRELPIRRRLRDVRRRLAQRVPLF</sequence>
<dbReference type="GO" id="GO:0016491">
    <property type="term" value="F:oxidoreductase activity"/>
    <property type="evidence" value="ECO:0007669"/>
    <property type="project" value="InterPro"/>
</dbReference>
<feature type="domain" description="ER-bound oxygenase mpaB/mpaB'/Rubber oxygenase catalytic" evidence="1">
    <location>
        <begin position="38"/>
        <end position="255"/>
    </location>
</feature>
<dbReference type="AlphaFoldDB" id="A0A7X0FSM1"/>
<evidence type="ECO:0000259" key="1">
    <source>
        <dbReference type="Pfam" id="PF09995"/>
    </source>
</evidence>
<dbReference type="RefSeq" id="WP_184752144.1">
    <property type="nucleotide sequence ID" value="NZ_BAAAJR010000001.1"/>
</dbReference>
<evidence type="ECO:0000313" key="2">
    <source>
        <dbReference type="EMBL" id="MBB6392949.1"/>
    </source>
</evidence>
<dbReference type="PANTHER" id="PTHR36151:SF3">
    <property type="entry name" value="ER-BOUND OXYGENASE MPAB_MPAB'_RUBBER OXYGENASE CATALYTIC DOMAIN-CONTAINING PROTEIN"/>
    <property type="match status" value="1"/>
</dbReference>
<organism evidence="2 3">
    <name type="scientific">Microbacterium thalassium</name>
    <dbReference type="NCBI Taxonomy" id="362649"/>
    <lineage>
        <taxon>Bacteria</taxon>
        <taxon>Bacillati</taxon>
        <taxon>Actinomycetota</taxon>
        <taxon>Actinomycetes</taxon>
        <taxon>Micrococcales</taxon>
        <taxon>Microbacteriaceae</taxon>
        <taxon>Microbacterium</taxon>
    </lineage>
</organism>
<accession>A0A7X0FSM1</accession>